<comment type="caution">
    <text evidence="1">Lacks conserved residue(s) required for the propagation of feature annotation.</text>
</comment>
<evidence type="ECO:0000259" key="3">
    <source>
        <dbReference type="PROSITE" id="PS51864"/>
    </source>
</evidence>
<dbReference type="GO" id="GO:0006508">
    <property type="term" value="P:proteolysis"/>
    <property type="evidence" value="ECO:0007669"/>
    <property type="project" value="InterPro"/>
</dbReference>
<feature type="domain" description="Peptidase M12A" evidence="3">
    <location>
        <begin position="172"/>
        <end position="198"/>
    </location>
</feature>
<dbReference type="PROSITE" id="PS51864">
    <property type="entry name" value="ASTACIN"/>
    <property type="match status" value="1"/>
</dbReference>
<proteinExistence type="predicted"/>
<evidence type="ECO:0000256" key="1">
    <source>
        <dbReference type="PROSITE-ProRule" id="PRU01211"/>
    </source>
</evidence>
<accession>A0A1I8BRG5</accession>
<sequence>MRQTMTQFCNYKEKYYFLFQFVGMPRRFNLSRKNEILYYSNLYFLLIFSLLISFMEGIKNEKESSRVEGKDIKNKKSFKSNKILNDQQDTIQFYDLNVPSYETVLTPTDFELAMELDDSPNELDWDSEAMYNLDKFEGDIANNINASTVALFIRGAPEKADSKTNKGRIQLNAIRDRRQLWNNARIPYALSSQYSSYR</sequence>
<dbReference type="InterPro" id="IPR001506">
    <property type="entry name" value="Peptidase_M12A"/>
</dbReference>
<organism evidence="4 5">
    <name type="scientific">Meloidogyne hapla</name>
    <name type="common">Root-knot nematode worm</name>
    <dbReference type="NCBI Taxonomy" id="6305"/>
    <lineage>
        <taxon>Eukaryota</taxon>
        <taxon>Metazoa</taxon>
        <taxon>Ecdysozoa</taxon>
        <taxon>Nematoda</taxon>
        <taxon>Chromadorea</taxon>
        <taxon>Rhabditida</taxon>
        <taxon>Tylenchina</taxon>
        <taxon>Tylenchomorpha</taxon>
        <taxon>Tylenchoidea</taxon>
        <taxon>Meloidogynidae</taxon>
        <taxon>Meloidogyninae</taxon>
        <taxon>Meloidogyne</taxon>
    </lineage>
</organism>
<keyword evidence="4" id="KW-1185">Reference proteome</keyword>
<feature type="transmembrane region" description="Helical" evidence="2">
    <location>
        <begin position="36"/>
        <end position="55"/>
    </location>
</feature>
<name>A0A1I8BRG5_MELHA</name>
<keyword evidence="2" id="KW-1133">Transmembrane helix</keyword>
<evidence type="ECO:0000313" key="4">
    <source>
        <dbReference type="Proteomes" id="UP000095281"/>
    </source>
</evidence>
<dbReference type="GO" id="GO:0004222">
    <property type="term" value="F:metalloendopeptidase activity"/>
    <property type="evidence" value="ECO:0007669"/>
    <property type="project" value="InterPro"/>
</dbReference>
<dbReference type="Proteomes" id="UP000095281">
    <property type="component" value="Unplaced"/>
</dbReference>
<dbReference type="AlphaFoldDB" id="A0A1I8BRG5"/>
<dbReference type="WBParaSite" id="MhA1_Contig415.frz3.fgene7">
    <property type="protein sequence ID" value="MhA1_Contig415.frz3.fgene7"/>
    <property type="gene ID" value="MhA1_Contig415.frz3.fgene7"/>
</dbReference>
<evidence type="ECO:0000313" key="5">
    <source>
        <dbReference type="WBParaSite" id="MhA1_Contig415.frz3.fgene7"/>
    </source>
</evidence>
<protein>
    <submittedName>
        <fullName evidence="5">Peptidase M12A domain-containing protein</fullName>
    </submittedName>
</protein>
<keyword evidence="2" id="KW-0472">Membrane</keyword>
<reference evidence="5" key="1">
    <citation type="submission" date="2016-11" db="UniProtKB">
        <authorList>
            <consortium name="WormBaseParasite"/>
        </authorList>
    </citation>
    <scope>IDENTIFICATION</scope>
</reference>
<keyword evidence="2" id="KW-0812">Transmembrane</keyword>
<evidence type="ECO:0000256" key="2">
    <source>
        <dbReference type="SAM" id="Phobius"/>
    </source>
</evidence>